<evidence type="ECO:0000256" key="1">
    <source>
        <dbReference type="ARBA" id="ARBA00004196"/>
    </source>
</evidence>
<dbReference type="GO" id="GO:0015562">
    <property type="term" value="F:efflux transmembrane transporter activity"/>
    <property type="evidence" value="ECO:0007669"/>
    <property type="project" value="InterPro"/>
</dbReference>
<dbReference type="SUPFAM" id="SSF111369">
    <property type="entry name" value="HlyD-like secretion proteins"/>
    <property type="match status" value="2"/>
</dbReference>
<sequence>MKVKNAALVVFSMVVANIFTGCTPVSTLTGDKLVKQTKSNLIVQSNVDMTDVNVNTLIPGKVKEIKVKEGDNVKKGDVLLIVDSDTLAAQQAQVQAQIETAKSQLNAAQAARDAASAKLELAQNGARPEEIDQAKSAYDLAKVTVDRLKVLYDQGSIPKSDFDNAETQMQVAKDKYDIAQSGARPEDIKAAQAQVDQANASVEAVEGQIKQAEAALQGVNVNLNYATVTAPEDGTITQVNVEAGEVISTGMQLIVVTKTDEPSILCNVRETDLSKVDLEQEVSVKIPAYKDEEFKGKVVRINKDADFAVKRATNDNGEFDVLSYGVKVELTDNDKPLRSGMTAFVDFGK</sequence>
<feature type="domain" description="YknX-like beta-barrel" evidence="5">
    <location>
        <begin position="267"/>
        <end position="345"/>
    </location>
</feature>
<dbReference type="AlphaFoldDB" id="A0A0B5QIZ4"/>
<reference evidence="7" key="1">
    <citation type="submission" date="2014-12" db="EMBL/GenBank/DDBJ databases">
        <title>Genome sequence of Clostridium beijerinckii strain 59B.</title>
        <authorList>
            <person name="Little G.T."/>
            <person name="Minton N.P."/>
        </authorList>
    </citation>
    <scope>NUCLEOTIDE SEQUENCE [LARGE SCALE GENOMIC DNA]</scope>
    <source>
        <strain evidence="7">59B</strain>
    </source>
</reference>
<keyword evidence="2 3" id="KW-0175">Coiled coil</keyword>
<dbReference type="PROSITE" id="PS51257">
    <property type="entry name" value="PROKAR_LIPOPROTEIN"/>
    <property type="match status" value="1"/>
</dbReference>
<feature type="domain" description="Multidrug resistance protein MdtA-like barrel-sandwich hybrid" evidence="4">
    <location>
        <begin position="52"/>
        <end position="257"/>
    </location>
</feature>
<evidence type="ECO:0000259" key="5">
    <source>
        <dbReference type="Pfam" id="PF25990"/>
    </source>
</evidence>
<accession>A0A0B5QIZ4</accession>
<feature type="coiled-coil region" evidence="3">
    <location>
        <begin position="91"/>
        <end position="118"/>
    </location>
</feature>
<evidence type="ECO:0000256" key="2">
    <source>
        <dbReference type="ARBA" id="ARBA00023054"/>
    </source>
</evidence>
<evidence type="ECO:0000256" key="3">
    <source>
        <dbReference type="SAM" id="Coils"/>
    </source>
</evidence>
<evidence type="ECO:0000259" key="4">
    <source>
        <dbReference type="Pfam" id="PF25917"/>
    </source>
</evidence>
<dbReference type="Gene3D" id="2.40.50.100">
    <property type="match status" value="2"/>
</dbReference>
<name>A0A0B5QIZ4_CLOBE</name>
<dbReference type="RefSeq" id="WP_041898942.1">
    <property type="nucleotide sequence ID" value="NZ_CP010086.2"/>
</dbReference>
<dbReference type="Pfam" id="PF25990">
    <property type="entry name" value="Beta-barrel_YknX"/>
    <property type="match status" value="1"/>
</dbReference>
<protein>
    <submittedName>
        <fullName evidence="6">Secretion protein HlyD</fullName>
    </submittedName>
</protein>
<dbReference type="InterPro" id="IPR050465">
    <property type="entry name" value="UPF0194_transport"/>
</dbReference>
<proteinExistence type="predicted"/>
<dbReference type="GO" id="GO:0030313">
    <property type="term" value="C:cell envelope"/>
    <property type="evidence" value="ECO:0007669"/>
    <property type="project" value="UniProtKB-SubCell"/>
</dbReference>
<evidence type="ECO:0000313" key="6">
    <source>
        <dbReference type="EMBL" id="AJH00926.1"/>
    </source>
</evidence>
<dbReference type="Gene3D" id="2.40.30.170">
    <property type="match status" value="1"/>
</dbReference>
<dbReference type="PANTHER" id="PTHR32347">
    <property type="entry name" value="EFFLUX SYSTEM COMPONENT YKNX-RELATED"/>
    <property type="match status" value="1"/>
</dbReference>
<comment type="subcellular location">
    <subcellularLocation>
        <location evidence="1">Cell envelope</location>
    </subcellularLocation>
</comment>
<dbReference type="InterPro" id="IPR058625">
    <property type="entry name" value="MdtA-like_BSH"/>
</dbReference>
<gene>
    <name evidence="6" type="ORF">LF65_04386</name>
</gene>
<dbReference type="EMBL" id="CP010086">
    <property type="protein sequence ID" value="AJH00926.1"/>
    <property type="molecule type" value="Genomic_DNA"/>
</dbReference>
<dbReference type="Gene3D" id="1.10.287.470">
    <property type="entry name" value="Helix hairpin bin"/>
    <property type="match status" value="1"/>
</dbReference>
<dbReference type="OrthoDB" id="250565at2"/>
<dbReference type="Proteomes" id="UP000031866">
    <property type="component" value="Chromosome"/>
</dbReference>
<organism evidence="6 7">
    <name type="scientific">Clostridium beijerinckii</name>
    <name type="common">Clostridium MP</name>
    <dbReference type="NCBI Taxonomy" id="1520"/>
    <lineage>
        <taxon>Bacteria</taxon>
        <taxon>Bacillati</taxon>
        <taxon>Bacillota</taxon>
        <taxon>Clostridia</taxon>
        <taxon>Eubacteriales</taxon>
        <taxon>Clostridiaceae</taxon>
        <taxon>Clostridium</taxon>
    </lineage>
</organism>
<evidence type="ECO:0000313" key="7">
    <source>
        <dbReference type="Proteomes" id="UP000031866"/>
    </source>
</evidence>
<dbReference type="InterPro" id="IPR058636">
    <property type="entry name" value="Beta-barrel_YknX"/>
</dbReference>
<dbReference type="STRING" id="1520.LF65_04386"/>
<feature type="coiled-coil region" evidence="3">
    <location>
        <begin position="188"/>
        <end position="222"/>
    </location>
</feature>
<dbReference type="PANTHER" id="PTHR32347:SF23">
    <property type="entry name" value="BLL5650 PROTEIN"/>
    <property type="match status" value="1"/>
</dbReference>
<dbReference type="KEGG" id="cbei:LF65_04386"/>
<dbReference type="Pfam" id="PF25917">
    <property type="entry name" value="BSH_RND"/>
    <property type="match status" value="1"/>
</dbReference>